<evidence type="ECO:0000313" key="2">
    <source>
        <dbReference type="EMBL" id="TWU59282.1"/>
    </source>
</evidence>
<proteinExistence type="predicted"/>
<feature type="transmembrane region" description="Helical" evidence="1">
    <location>
        <begin position="19"/>
        <end position="36"/>
    </location>
</feature>
<accession>A0A5C6FEV5</accession>
<name>A0A5C6FEV5_9BACT</name>
<keyword evidence="3" id="KW-1185">Reference proteome</keyword>
<protein>
    <submittedName>
        <fullName evidence="2">Uncharacterized protein</fullName>
    </submittedName>
</protein>
<feature type="transmembrane region" description="Helical" evidence="1">
    <location>
        <begin position="542"/>
        <end position="563"/>
    </location>
</feature>
<dbReference type="AlphaFoldDB" id="A0A5C6FEV5"/>
<feature type="transmembrane region" description="Helical" evidence="1">
    <location>
        <begin position="432"/>
        <end position="455"/>
    </location>
</feature>
<evidence type="ECO:0000313" key="3">
    <source>
        <dbReference type="Proteomes" id="UP000318288"/>
    </source>
</evidence>
<dbReference type="OrthoDB" id="247969at2"/>
<sequence length="567" mass="62551">MSEALALTRLAISRSRTPALCLIAIIVIGTSIGAMLELILRDGTRTDLPWLGVLMVWSFLPAGFATFVLFDFSSGKSVGLIDSNCDRFILRSPIQSWKIAMVPLVLKTLWISILWLIFVTFIRYATAEPVPRLIPCFAFSAVAIWAMAVAWRPMQWPWLRFVILPFAAVASYGVLILYVNSLNIQFVRWRLAAFWFSTIFTIVNFVFAAFAALRAIELARTSPDGIIPAVAKRSTGAKAKWWSYWMDGADQRRDFTRPIRALAWYEFAGTRDRLTRTITWMVIPSILLLTLVFPLHAVSVTFAVVGFAVWGGVAVSGANMVDTEGSSMLSPFLGPIPMTDAAIAWTRFAVSIAMMMAIFSCLSIVFVGWSAWPSNRQIWFEWALTQAESLGGRDQWFSIGVRLSTMIVVTVSAAILGSTAGLAWTSMAGRDWLAIAVVAGVTIVGLGMVGWFAMWFARQTDWDTTMAKLREMSHWIAPVIITMLVAKAVAATWVAVALVRANFASTGAAALITIGWLLPVALVGTVLAFCNPFAAIQTWHCVAFAIWVFPLSGILGMPIAMSYNRHR</sequence>
<feature type="transmembrane region" description="Helical" evidence="1">
    <location>
        <begin position="104"/>
        <end position="126"/>
    </location>
</feature>
<keyword evidence="1" id="KW-1133">Transmembrane helix</keyword>
<organism evidence="2 3">
    <name type="scientific">Rubripirellula tenax</name>
    <dbReference type="NCBI Taxonomy" id="2528015"/>
    <lineage>
        <taxon>Bacteria</taxon>
        <taxon>Pseudomonadati</taxon>
        <taxon>Planctomycetota</taxon>
        <taxon>Planctomycetia</taxon>
        <taxon>Pirellulales</taxon>
        <taxon>Pirellulaceae</taxon>
        <taxon>Rubripirellula</taxon>
    </lineage>
</organism>
<reference evidence="2 3" key="1">
    <citation type="submission" date="2019-02" db="EMBL/GenBank/DDBJ databases">
        <title>Deep-cultivation of Planctomycetes and their phenomic and genomic characterization uncovers novel biology.</title>
        <authorList>
            <person name="Wiegand S."/>
            <person name="Jogler M."/>
            <person name="Boedeker C."/>
            <person name="Pinto D."/>
            <person name="Vollmers J."/>
            <person name="Rivas-Marin E."/>
            <person name="Kohn T."/>
            <person name="Peeters S.H."/>
            <person name="Heuer A."/>
            <person name="Rast P."/>
            <person name="Oberbeckmann S."/>
            <person name="Bunk B."/>
            <person name="Jeske O."/>
            <person name="Meyerdierks A."/>
            <person name="Storesund J.E."/>
            <person name="Kallscheuer N."/>
            <person name="Luecker S."/>
            <person name="Lage O.M."/>
            <person name="Pohl T."/>
            <person name="Merkel B.J."/>
            <person name="Hornburger P."/>
            <person name="Mueller R.-W."/>
            <person name="Bruemmer F."/>
            <person name="Labrenz M."/>
            <person name="Spormann A.M."/>
            <person name="Op Den Camp H."/>
            <person name="Overmann J."/>
            <person name="Amann R."/>
            <person name="Jetten M.S.M."/>
            <person name="Mascher T."/>
            <person name="Medema M.H."/>
            <person name="Devos D.P."/>
            <person name="Kaster A.-K."/>
            <person name="Ovreas L."/>
            <person name="Rohde M."/>
            <person name="Galperin M.Y."/>
            <person name="Jogler C."/>
        </authorList>
    </citation>
    <scope>NUCLEOTIDE SEQUENCE [LARGE SCALE GENOMIC DNA]</scope>
    <source>
        <strain evidence="2 3">Poly51</strain>
    </source>
</reference>
<feature type="transmembrane region" description="Helical" evidence="1">
    <location>
        <begin position="511"/>
        <end position="536"/>
    </location>
</feature>
<feature type="transmembrane region" description="Helical" evidence="1">
    <location>
        <begin position="302"/>
        <end position="321"/>
    </location>
</feature>
<feature type="transmembrane region" description="Helical" evidence="1">
    <location>
        <begin position="132"/>
        <end position="151"/>
    </location>
</feature>
<dbReference type="Proteomes" id="UP000318288">
    <property type="component" value="Unassembled WGS sequence"/>
</dbReference>
<feature type="transmembrane region" description="Helical" evidence="1">
    <location>
        <begin position="403"/>
        <end position="425"/>
    </location>
</feature>
<evidence type="ECO:0000256" key="1">
    <source>
        <dbReference type="SAM" id="Phobius"/>
    </source>
</evidence>
<dbReference type="RefSeq" id="WP_146456779.1">
    <property type="nucleotide sequence ID" value="NZ_SJPW01000002.1"/>
</dbReference>
<comment type="caution">
    <text evidence="2">The sequence shown here is derived from an EMBL/GenBank/DDBJ whole genome shotgun (WGS) entry which is preliminary data.</text>
</comment>
<feature type="transmembrane region" description="Helical" evidence="1">
    <location>
        <begin position="278"/>
        <end position="296"/>
    </location>
</feature>
<feature type="transmembrane region" description="Helical" evidence="1">
    <location>
        <begin position="475"/>
        <end position="499"/>
    </location>
</feature>
<feature type="transmembrane region" description="Helical" evidence="1">
    <location>
        <begin position="158"/>
        <end position="179"/>
    </location>
</feature>
<gene>
    <name evidence="2" type="ORF">Poly51_20690</name>
</gene>
<feature type="transmembrane region" description="Helical" evidence="1">
    <location>
        <begin position="191"/>
        <end position="213"/>
    </location>
</feature>
<feature type="transmembrane region" description="Helical" evidence="1">
    <location>
        <begin position="342"/>
        <end position="372"/>
    </location>
</feature>
<dbReference type="EMBL" id="SJPW01000002">
    <property type="protein sequence ID" value="TWU59282.1"/>
    <property type="molecule type" value="Genomic_DNA"/>
</dbReference>
<keyword evidence="1" id="KW-0812">Transmembrane</keyword>
<feature type="transmembrane region" description="Helical" evidence="1">
    <location>
        <begin position="48"/>
        <end position="70"/>
    </location>
</feature>
<keyword evidence="1" id="KW-0472">Membrane</keyword>